<dbReference type="Proteomes" id="UP000008311">
    <property type="component" value="Unassembled WGS sequence"/>
</dbReference>
<dbReference type="AlphaFoldDB" id="B9SSC4"/>
<proteinExistence type="predicted"/>
<accession>B9SSC4</accession>
<protein>
    <submittedName>
        <fullName evidence="1">Uncharacterized protein</fullName>
    </submittedName>
</protein>
<evidence type="ECO:0000313" key="1">
    <source>
        <dbReference type="EMBL" id="EEF33473.1"/>
    </source>
</evidence>
<reference evidence="2" key="1">
    <citation type="journal article" date="2010" name="Nat. Biotechnol.">
        <title>Draft genome sequence of the oilseed species Ricinus communis.</title>
        <authorList>
            <person name="Chan A.P."/>
            <person name="Crabtree J."/>
            <person name="Zhao Q."/>
            <person name="Lorenzi H."/>
            <person name="Orvis J."/>
            <person name="Puiu D."/>
            <person name="Melake-Berhan A."/>
            <person name="Jones K.M."/>
            <person name="Redman J."/>
            <person name="Chen G."/>
            <person name="Cahoon E.B."/>
            <person name="Gedil M."/>
            <person name="Stanke M."/>
            <person name="Haas B.J."/>
            <person name="Wortman J.R."/>
            <person name="Fraser-Liggett C.M."/>
            <person name="Ravel J."/>
            <person name="Rabinowicz P.D."/>
        </authorList>
    </citation>
    <scope>NUCLEOTIDE SEQUENCE [LARGE SCALE GENOMIC DNA]</scope>
    <source>
        <strain evidence="2">cv. Hale</strain>
    </source>
</reference>
<organism evidence="1 2">
    <name type="scientific">Ricinus communis</name>
    <name type="common">Castor bean</name>
    <dbReference type="NCBI Taxonomy" id="3988"/>
    <lineage>
        <taxon>Eukaryota</taxon>
        <taxon>Viridiplantae</taxon>
        <taxon>Streptophyta</taxon>
        <taxon>Embryophyta</taxon>
        <taxon>Tracheophyta</taxon>
        <taxon>Spermatophyta</taxon>
        <taxon>Magnoliopsida</taxon>
        <taxon>eudicotyledons</taxon>
        <taxon>Gunneridae</taxon>
        <taxon>Pentapetalae</taxon>
        <taxon>rosids</taxon>
        <taxon>fabids</taxon>
        <taxon>Malpighiales</taxon>
        <taxon>Euphorbiaceae</taxon>
        <taxon>Acalyphoideae</taxon>
        <taxon>Acalypheae</taxon>
        <taxon>Ricinus</taxon>
    </lineage>
</organism>
<sequence>METRESVGLEWKHTVFCLYTKKEDLFRIGCPLELIMMVHGQINQITPHFSLIEYLRNRSLFERCLIPCRQRAELSTSPNCCLVNEGLYPADIEK</sequence>
<gene>
    <name evidence="1" type="ORF">RCOM_0187410</name>
</gene>
<dbReference type="InParanoid" id="B9SSC4"/>
<evidence type="ECO:0000313" key="2">
    <source>
        <dbReference type="Proteomes" id="UP000008311"/>
    </source>
</evidence>
<keyword evidence="2" id="KW-1185">Reference proteome</keyword>
<dbReference type="EMBL" id="EQ974112">
    <property type="protein sequence ID" value="EEF33473.1"/>
    <property type="molecule type" value="Genomic_DNA"/>
</dbReference>
<name>B9SSC4_RICCO</name>